<dbReference type="InterPro" id="IPR019554">
    <property type="entry name" value="Soluble_ligand-bd"/>
</dbReference>
<evidence type="ECO:0000313" key="4">
    <source>
        <dbReference type="EMBL" id="MCM0621877.1"/>
    </source>
</evidence>
<dbReference type="InterPro" id="IPR051675">
    <property type="entry name" value="Endo/Exo/Phosphatase_dom_1"/>
</dbReference>
<dbReference type="Gene3D" id="3.10.560.10">
    <property type="entry name" value="Outer membrane lipoprotein wza domain like"/>
    <property type="match status" value="1"/>
</dbReference>
<dbReference type="InterPro" id="IPR010994">
    <property type="entry name" value="RuvA_2-like"/>
</dbReference>
<dbReference type="GO" id="GO:0015628">
    <property type="term" value="P:protein secretion by the type II secretion system"/>
    <property type="evidence" value="ECO:0007669"/>
    <property type="project" value="TreeGrafter"/>
</dbReference>
<dbReference type="AlphaFoldDB" id="A0A9X2IG10"/>
<keyword evidence="5" id="KW-1185">Reference proteome</keyword>
<feature type="compositionally biased region" description="Low complexity" evidence="1">
    <location>
        <begin position="169"/>
        <end position="181"/>
    </location>
</feature>
<evidence type="ECO:0000256" key="2">
    <source>
        <dbReference type="SAM" id="Phobius"/>
    </source>
</evidence>
<dbReference type="Gene3D" id="1.10.150.320">
    <property type="entry name" value="Photosystem II 12 kDa extrinsic protein"/>
    <property type="match status" value="1"/>
</dbReference>
<feature type="domain" description="Helix-hairpin-helix DNA-binding motif class 1" evidence="3">
    <location>
        <begin position="310"/>
        <end position="329"/>
    </location>
</feature>
<dbReference type="RefSeq" id="WP_250828207.1">
    <property type="nucleotide sequence ID" value="NZ_JAMOIL010000024.1"/>
</dbReference>
<dbReference type="Proteomes" id="UP001139485">
    <property type="component" value="Unassembled WGS sequence"/>
</dbReference>
<reference evidence="4" key="1">
    <citation type="submission" date="2022-05" db="EMBL/GenBank/DDBJ databases">
        <authorList>
            <person name="Tuo L."/>
        </authorList>
    </citation>
    <scope>NUCLEOTIDE SEQUENCE</scope>
    <source>
        <strain evidence="4">BSK12Z-4</strain>
    </source>
</reference>
<dbReference type="PANTHER" id="PTHR21180">
    <property type="entry name" value="ENDONUCLEASE/EXONUCLEASE/PHOSPHATASE FAMILY DOMAIN-CONTAINING PROTEIN 1"/>
    <property type="match status" value="1"/>
</dbReference>
<feature type="compositionally biased region" description="Low complexity" evidence="1">
    <location>
        <begin position="143"/>
        <end position="155"/>
    </location>
</feature>
<dbReference type="SMART" id="SM00278">
    <property type="entry name" value="HhH1"/>
    <property type="match status" value="2"/>
</dbReference>
<dbReference type="PANTHER" id="PTHR21180:SF32">
    <property type="entry name" value="ENDONUCLEASE_EXONUCLEASE_PHOSPHATASE FAMILY DOMAIN-CONTAINING PROTEIN 1"/>
    <property type="match status" value="1"/>
</dbReference>
<name>A0A9X2IG10_9ACTN</name>
<sequence>MRTRRSSVEHAEAVARRLALLAAEVESAPEPAAGPVAEPASAPAPAPEAAPAPGAAWELPRVGRHRAGPGYASARAAELRDGAREEVRARVEAPLGAARGLLRFGSAQVAVLACLVAAGLVVAAWWVVRADPDPLPTVLSPTSSEASGSSASALEAVEETGEPDALVTPVPSSGDSSGAVDGADAGEVVVDVAGRVRRPGIAVLPAGSRVADALEAAGGARPGVDLTSLNLARVLVDGEQVLVGVEPAAGAAASALSSPGAGDPGAAGGGLVNLNTADQATLETLPQVGPVTAASILAWRDEHGGFTSVDELLEVDGIGEATLAQIAPHVTV</sequence>
<dbReference type="Pfam" id="PF10531">
    <property type="entry name" value="SLBB"/>
    <property type="match status" value="1"/>
</dbReference>
<evidence type="ECO:0000256" key="1">
    <source>
        <dbReference type="SAM" id="MobiDB-lite"/>
    </source>
</evidence>
<dbReference type="SUPFAM" id="SSF47781">
    <property type="entry name" value="RuvA domain 2-like"/>
    <property type="match status" value="1"/>
</dbReference>
<feature type="compositionally biased region" description="Low complexity" evidence="1">
    <location>
        <begin position="29"/>
        <end position="41"/>
    </location>
</feature>
<evidence type="ECO:0000259" key="3">
    <source>
        <dbReference type="SMART" id="SM00278"/>
    </source>
</evidence>
<gene>
    <name evidence="4" type="ORF">M8330_16420</name>
</gene>
<dbReference type="InterPro" id="IPR003583">
    <property type="entry name" value="Hlx-hairpin-Hlx_DNA-bd_motif"/>
</dbReference>
<keyword evidence="2" id="KW-0472">Membrane</keyword>
<keyword evidence="2" id="KW-0812">Transmembrane</keyword>
<keyword evidence="2" id="KW-1133">Transmembrane helix</keyword>
<dbReference type="GO" id="GO:0006281">
    <property type="term" value="P:DNA repair"/>
    <property type="evidence" value="ECO:0007669"/>
    <property type="project" value="InterPro"/>
</dbReference>
<feature type="region of interest" description="Disordered" evidence="1">
    <location>
        <begin position="29"/>
        <end position="53"/>
    </location>
</feature>
<comment type="caution">
    <text evidence="4">The sequence shown here is derived from an EMBL/GenBank/DDBJ whole genome shotgun (WGS) entry which is preliminary data.</text>
</comment>
<dbReference type="EMBL" id="JAMOIL010000024">
    <property type="protein sequence ID" value="MCM0621877.1"/>
    <property type="molecule type" value="Genomic_DNA"/>
</dbReference>
<dbReference type="GO" id="GO:0015627">
    <property type="term" value="C:type II protein secretion system complex"/>
    <property type="evidence" value="ECO:0007669"/>
    <property type="project" value="TreeGrafter"/>
</dbReference>
<feature type="domain" description="Helix-hairpin-helix DNA-binding motif class 1" evidence="3">
    <location>
        <begin position="280"/>
        <end position="299"/>
    </location>
</feature>
<dbReference type="GO" id="GO:0003677">
    <property type="term" value="F:DNA binding"/>
    <property type="evidence" value="ECO:0007669"/>
    <property type="project" value="UniProtKB-KW"/>
</dbReference>
<feature type="region of interest" description="Disordered" evidence="1">
    <location>
        <begin position="138"/>
        <end position="181"/>
    </location>
</feature>
<protein>
    <submittedName>
        <fullName evidence="4">ComEA family DNA-binding protein</fullName>
    </submittedName>
</protein>
<feature type="transmembrane region" description="Helical" evidence="2">
    <location>
        <begin position="109"/>
        <end position="128"/>
    </location>
</feature>
<dbReference type="Pfam" id="PF12836">
    <property type="entry name" value="HHH_3"/>
    <property type="match status" value="1"/>
</dbReference>
<keyword evidence="4" id="KW-0238">DNA-binding</keyword>
<accession>A0A9X2IG10</accession>
<proteinExistence type="predicted"/>
<evidence type="ECO:0000313" key="5">
    <source>
        <dbReference type="Proteomes" id="UP001139485"/>
    </source>
</evidence>
<organism evidence="4 5">
    <name type="scientific">Nocardioides bruguierae</name>
    <dbReference type="NCBI Taxonomy" id="2945102"/>
    <lineage>
        <taxon>Bacteria</taxon>
        <taxon>Bacillati</taxon>
        <taxon>Actinomycetota</taxon>
        <taxon>Actinomycetes</taxon>
        <taxon>Propionibacteriales</taxon>
        <taxon>Nocardioidaceae</taxon>
        <taxon>Nocardioides</taxon>
    </lineage>
</organism>